<keyword evidence="9" id="KW-1185">Reference proteome</keyword>
<dbReference type="PANTHER" id="PTHR31956:SF1">
    <property type="entry name" value="NON-SPECIFIC PHOSPHOLIPASE C1"/>
    <property type="match status" value="1"/>
</dbReference>
<keyword evidence="3" id="KW-0964">Secreted</keyword>
<evidence type="ECO:0000256" key="6">
    <source>
        <dbReference type="ARBA" id="ARBA00048421"/>
    </source>
</evidence>
<dbReference type="PROSITE" id="PS51318">
    <property type="entry name" value="TAT"/>
    <property type="match status" value="1"/>
</dbReference>
<dbReference type="Gene3D" id="3.40.720.10">
    <property type="entry name" value="Alkaline Phosphatase, subunit A"/>
    <property type="match status" value="2"/>
</dbReference>
<dbReference type="PATRIC" id="fig|1097667.3.peg.1095"/>
<dbReference type="Pfam" id="PF04185">
    <property type="entry name" value="Phosphoesterase"/>
    <property type="match status" value="1"/>
</dbReference>
<protein>
    <recommendedName>
        <fullName evidence="2">phospholipase C</fullName>
        <ecNumber evidence="2">3.1.4.3</ecNumber>
    </recommendedName>
</protein>
<dbReference type="GO" id="GO:0034480">
    <property type="term" value="F:phosphatidylcholine phospholipase C activity"/>
    <property type="evidence" value="ECO:0007669"/>
    <property type="project" value="UniProtKB-EC"/>
</dbReference>
<keyword evidence="3" id="KW-0134">Cell wall</keyword>
<dbReference type="InterPro" id="IPR019546">
    <property type="entry name" value="TAT_signal_bac_arc"/>
</dbReference>
<keyword evidence="5" id="KW-0843">Virulence</keyword>
<gene>
    <name evidence="8" type="ORF">PAI11_10970</name>
</gene>
<evidence type="ECO:0000313" key="9">
    <source>
        <dbReference type="Proteomes" id="UP000005143"/>
    </source>
</evidence>
<comment type="catalytic activity">
    <reaction evidence="6">
        <text>a 1,2-diacyl-sn-glycero-3-phosphocholine + H2O = phosphocholine + a 1,2-diacyl-sn-glycerol + H(+)</text>
        <dbReference type="Rhea" id="RHEA:10604"/>
        <dbReference type="ChEBI" id="CHEBI:15377"/>
        <dbReference type="ChEBI" id="CHEBI:15378"/>
        <dbReference type="ChEBI" id="CHEBI:17815"/>
        <dbReference type="ChEBI" id="CHEBI:57643"/>
        <dbReference type="ChEBI" id="CHEBI:295975"/>
        <dbReference type="EC" id="3.1.4.3"/>
    </reaction>
    <physiologicalReaction direction="left-to-right" evidence="6">
        <dbReference type="Rhea" id="RHEA:10605"/>
    </physiologicalReaction>
</comment>
<evidence type="ECO:0000313" key="8">
    <source>
        <dbReference type="EMBL" id="EHN12010.1"/>
    </source>
</evidence>
<sequence length="503" mass="55715">MPDVHDPDEAERLEAEHHDAYHSRREFLERTAAAAGLAGMGLALSPDTVLAEATRATTRALPSARNLPIDTFVVLMMENRSFDHYLGWLPGADGRQAGLTFRDKQGKVHATHRLAPDFQGLAYLDPDHSWEGGRKQLDGGRNDGFLQADSDVFSIGYYTKADLPFIPHVAQAFTAYDRFFCSLLASTYPNRYYMHSAQSYGRRDNAFPFLKADSPLGLPDSTIFNALAQKGISSRYFYSDIPVAALWGVPGLARSGAMQEYYERCAAGTLPAVSFVDPSFNGEEAGTSGDEHPHGDVRVGQAFMSDVVHAFLKSPQYKRGALFIVYDEWGGFFDHVRPPRVPDVRASRDVASDFGQMGFRIPAVAVSPWARRGHVDHGVYGFESILKLIRYRYGLAPLTRRDQFARNIGLSFDFAHAPKLEPPPLPTPRRIMRGAPIGARPAATDRQARLRDGGNAPPAPERAKPHDLAELYTSGYLDRLGFDYRPATPARMFSHPSSMGLRP</sequence>
<dbReference type="Proteomes" id="UP000005143">
    <property type="component" value="Unassembled WGS sequence"/>
</dbReference>
<dbReference type="PANTHER" id="PTHR31956">
    <property type="entry name" value="NON-SPECIFIC PHOSPHOLIPASE C4-RELATED"/>
    <property type="match status" value="1"/>
</dbReference>
<evidence type="ECO:0000256" key="4">
    <source>
        <dbReference type="ARBA" id="ARBA00022801"/>
    </source>
</evidence>
<reference evidence="8 9" key="1">
    <citation type="journal article" date="2013" name="Biodegradation">
        <title>Quantitative proteomic analysis of ibuprofen-degrading Patulibacter sp. strain I11.</title>
        <authorList>
            <person name="Almeida B."/>
            <person name="Kjeldal H."/>
            <person name="Lolas I."/>
            <person name="Knudsen A.D."/>
            <person name="Carvalho G."/>
            <person name="Nielsen K.L."/>
            <person name="Barreto Crespo M.T."/>
            <person name="Stensballe A."/>
            <person name="Nielsen J.L."/>
        </authorList>
    </citation>
    <scope>NUCLEOTIDE SEQUENCE [LARGE SCALE GENOMIC DNA]</scope>
    <source>
        <strain evidence="8 9">I11</strain>
    </source>
</reference>
<dbReference type="EMBL" id="AGUD01000051">
    <property type="protein sequence ID" value="EHN12010.1"/>
    <property type="molecule type" value="Genomic_DNA"/>
</dbReference>
<dbReference type="CDD" id="cd16013">
    <property type="entry name" value="AcpA"/>
    <property type="match status" value="1"/>
</dbReference>
<dbReference type="InterPro" id="IPR017850">
    <property type="entry name" value="Alkaline_phosphatase_core_sf"/>
</dbReference>
<accession>H0E2T2</accession>
<dbReference type="AlphaFoldDB" id="H0E2T2"/>
<dbReference type="InterPro" id="IPR006311">
    <property type="entry name" value="TAT_signal"/>
</dbReference>
<dbReference type="EC" id="3.1.4.3" evidence="2"/>
<evidence type="ECO:0000256" key="1">
    <source>
        <dbReference type="ARBA" id="ARBA00009717"/>
    </source>
</evidence>
<dbReference type="GO" id="GO:0009395">
    <property type="term" value="P:phospholipid catabolic process"/>
    <property type="evidence" value="ECO:0007669"/>
    <property type="project" value="TreeGrafter"/>
</dbReference>
<feature type="region of interest" description="Disordered" evidence="7">
    <location>
        <begin position="436"/>
        <end position="467"/>
    </location>
</feature>
<evidence type="ECO:0000256" key="7">
    <source>
        <dbReference type="SAM" id="MobiDB-lite"/>
    </source>
</evidence>
<evidence type="ECO:0000256" key="5">
    <source>
        <dbReference type="ARBA" id="ARBA00023026"/>
    </source>
</evidence>
<organism evidence="8 9">
    <name type="scientific">Patulibacter medicamentivorans</name>
    <dbReference type="NCBI Taxonomy" id="1097667"/>
    <lineage>
        <taxon>Bacteria</taxon>
        <taxon>Bacillati</taxon>
        <taxon>Actinomycetota</taxon>
        <taxon>Thermoleophilia</taxon>
        <taxon>Solirubrobacterales</taxon>
        <taxon>Patulibacteraceae</taxon>
        <taxon>Patulibacter</taxon>
    </lineage>
</organism>
<proteinExistence type="inferred from homology"/>
<name>H0E2T2_9ACTN</name>
<dbReference type="NCBIfam" id="TIGR01409">
    <property type="entry name" value="TAT_signal_seq"/>
    <property type="match status" value="1"/>
</dbReference>
<comment type="caution">
    <text evidence="8">The sequence shown here is derived from an EMBL/GenBank/DDBJ whole genome shotgun (WGS) entry which is preliminary data.</text>
</comment>
<dbReference type="RefSeq" id="WP_007571816.1">
    <property type="nucleotide sequence ID" value="NZ_AGUD01000051.1"/>
</dbReference>
<evidence type="ECO:0000256" key="2">
    <source>
        <dbReference type="ARBA" id="ARBA00012018"/>
    </source>
</evidence>
<comment type="similarity">
    <text evidence="1">Belongs to the bacterial phospholipase C family.</text>
</comment>
<dbReference type="InterPro" id="IPR007312">
    <property type="entry name" value="Phosphoesterase"/>
</dbReference>
<dbReference type="OrthoDB" id="4181857at2"/>
<keyword evidence="4 8" id="KW-0378">Hydrolase</keyword>
<evidence type="ECO:0000256" key="3">
    <source>
        <dbReference type="ARBA" id="ARBA00022512"/>
    </source>
</evidence>